<dbReference type="SUPFAM" id="SSF51206">
    <property type="entry name" value="cAMP-binding domain-like"/>
    <property type="match status" value="1"/>
</dbReference>
<name>A0ABV4HGG2_9SPHI</name>
<dbReference type="Gene3D" id="2.60.120.10">
    <property type="entry name" value="Jelly Rolls"/>
    <property type="match status" value="1"/>
</dbReference>
<sequence length="228" mass="27282">MQAVKIRYHACLFSVYFAETNFCVNLHQRIMDHNRTAGAGAFRAHLTKFIQIDDDAFEDILTFFQNKSVAKKENLLVEGQVCRSHYFVIKGILRKFFVNEKGVEQTTEFAIENWWITDNIAYEHKLVSCFYIQAVEKSEILYISLDNQEKLLATFPVMERYFRFVYQRAYAAAQMRVKYFFSLSKEEFYRDFLHKYPEFVQRVPQYLIASFLGFTPEYLSEIRRKFNF</sequence>
<dbReference type="RefSeq" id="WP_232048715.1">
    <property type="nucleotide sequence ID" value="NZ_CP158797.1"/>
</dbReference>
<gene>
    <name evidence="1" type="ORF">ABTW24_17530</name>
</gene>
<evidence type="ECO:0000313" key="1">
    <source>
        <dbReference type="EMBL" id="MEZ0453397.1"/>
    </source>
</evidence>
<dbReference type="EMBL" id="JBEOQB010000005">
    <property type="protein sequence ID" value="MEZ0453397.1"/>
    <property type="molecule type" value="Genomic_DNA"/>
</dbReference>
<dbReference type="InterPro" id="IPR018490">
    <property type="entry name" value="cNMP-bd_dom_sf"/>
</dbReference>
<accession>A0ABV4HGG2</accession>
<dbReference type="GeneID" id="78463953"/>
<keyword evidence="2" id="KW-1185">Reference proteome</keyword>
<protein>
    <submittedName>
        <fullName evidence="1">Crp/Fnr family transcriptional regulator</fullName>
    </submittedName>
</protein>
<dbReference type="InterPro" id="IPR000595">
    <property type="entry name" value="cNMP-bd_dom"/>
</dbReference>
<dbReference type="Proteomes" id="UP001566204">
    <property type="component" value="Unassembled WGS sequence"/>
</dbReference>
<proteinExistence type="predicted"/>
<reference evidence="1 2" key="1">
    <citation type="submission" date="2024-06" db="EMBL/GenBank/DDBJ databases">
        <title>Soil Sphingobacterium thalpophilum.</title>
        <authorList>
            <person name="Yang J."/>
            <person name="Li J."/>
        </authorList>
    </citation>
    <scope>NUCLEOTIDE SEQUENCE [LARGE SCALE GENOMIC DNA]</scope>
    <source>
        <strain evidence="1 2">22g91tb</strain>
    </source>
</reference>
<evidence type="ECO:0000313" key="2">
    <source>
        <dbReference type="Proteomes" id="UP001566204"/>
    </source>
</evidence>
<dbReference type="CDD" id="cd00038">
    <property type="entry name" value="CAP_ED"/>
    <property type="match status" value="1"/>
</dbReference>
<organism evidence="1 2">
    <name type="scientific">Sphingobacterium thalpophilum</name>
    <dbReference type="NCBI Taxonomy" id="259"/>
    <lineage>
        <taxon>Bacteria</taxon>
        <taxon>Pseudomonadati</taxon>
        <taxon>Bacteroidota</taxon>
        <taxon>Sphingobacteriia</taxon>
        <taxon>Sphingobacteriales</taxon>
        <taxon>Sphingobacteriaceae</taxon>
        <taxon>Sphingobacterium</taxon>
    </lineage>
</organism>
<comment type="caution">
    <text evidence="1">The sequence shown here is derived from an EMBL/GenBank/DDBJ whole genome shotgun (WGS) entry which is preliminary data.</text>
</comment>
<dbReference type="InterPro" id="IPR014710">
    <property type="entry name" value="RmlC-like_jellyroll"/>
</dbReference>